<evidence type="ECO:0000313" key="3">
    <source>
        <dbReference type="Proteomes" id="UP000000709"/>
    </source>
</evidence>
<reference evidence="2 3" key="1">
    <citation type="journal article" date="2011" name="Proc. Natl. Acad. Sci. U.S.A.">
        <title>Comparative genomics of xylose-fermenting fungi for enhanced biofuel production.</title>
        <authorList>
            <person name="Wohlbach D.J."/>
            <person name="Kuo A."/>
            <person name="Sato T.K."/>
            <person name="Potts K.M."/>
            <person name="Salamov A.A."/>
            <person name="LaButti K.M."/>
            <person name="Sun H."/>
            <person name="Clum A."/>
            <person name="Pangilinan J.L."/>
            <person name="Lindquist E.A."/>
            <person name="Lucas S."/>
            <person name="Lapidus A."/>
            <person name="Jin M."/>
            <person name="Gunawan C."/>
            <person name="Balan V."/>
            <person name="Dale B.E."/>
            <person name="Jeffries T.W."/>
            <person name="Zinkel R."/>
            <person name="Barry K.W."/>
            <person name="Grigoriev I.V."/>
            <person name="Gasch A.P."/>
        </authorList>
    </citation>
    <scope>NUCLEOTIDE SEQUENCE [LARGE SCALE GENOMIC DNA]</scope>
    <source>
        <strain evidence="3">NRRL Y-27907 / 11-Y1</strain>
    </source>
</reference>
<feature type="region of interest" description="Disordered" evidence="1">
    <location>
        <begin position="230"/>
        <end position="258"/>
    </location>
</feature>
<dbReference type="PANTHER" id="PTHR13237">
    <property type="entry name" value="SOMETHING ABOUT SILENCING PROTEIN 10-RELATED"/>
    <property type="match status" value="1"/>
</dbReference>
<protein>
    <submittedName>
        <fullName evidence="2">Uncharacterized protein</fullName>
    </submittedName>
</protein>
<dbReference type="GO" id="GO:0032040">
    <property type="term" value="C:small-subunit processome"/>
    <property type="evidence" value="ECO:0007669"/>
    <property type="project" value="EnsemblFungi"/>
</dbReference>
<dbReference type="AlphaFoldDB" id="G3ARB6"/>
<dbReference type="InterPro" id="IPR007146">
    <property type="entry name" value="Sas10/Utp3/C1D"/>
</dbReference>
<dbReference type="FunCoup" id="G3ARB6">
    <property type="interactions" value="1147"/>
</dbReference>
<feature type="compositionally biased region" description="Basic and acidic residues" evidence="1">
    <location>
        <begin position="234"/>
        <end position="251"/>
    </location>
</feature>
<dbReference type="GeneID" id="18872042"/>
<evidence type="ECO:0000256" key="1">
    <source>
        <dbReference type="SAM" id="MobiDB-lite"/>
    </source>
</evidence>
<dbReference type="GO" id="GO:0000447">
    <property type="term" value="P:endonucleolytic cleavage in ITS1 to separate SSU-rRNA from 5.8S rRNA and LSU-rRNA from tricistronic rRNA transcript (SSU-rRNA, 5.8S rRNA, LSU-rRNA)"/>
    <property type="evidence" value="ECO:0007669"/>
    <property type="project" value="EnsemblFungi"/>
</dbReference>
<dbReference type="Pfam" id="PF04000">
    <property type="entry name" value="Sas10_Utp3"/>
    <property type="match status" value="1"/>
</dbReference>
<accession>G3ARB6</accession>
<dbReference type="GO" id="GO:0000480">
    <property type="term" value="P:endonucleolytic cleavage in 5'-ETS of tricistronic rRNA transcript (SSU-rRNA, 5.8S rRNA, LSU-rRNA)"/>
    <property type="evidence" value="ECO:0007669"/>
    <property type="project" value="EnsemblFungi"/>
</dbReference>
<feature type="region of interest" description="Disordered" evidence="1">
    <location>
        <begin position="128"/>
        <end position="207"/>
    </location>
</feature>
<dbReference type="STRING" id="619300.G3ARB6"/>
<sequence>MSNLDTLLNDIITSVKATKSSIDDIKDHLISSLLEKTSTTNVEGVSLLSLKNQALLSYINNIALVVLGQVARLEEVDDVQLWEDSVKRSIVQRVTLEKGIKPLEKKIGYQLDKMVRAYTRMEEDERKIEDKLNKADNSDENSDEDEEDSEEEDDRLAYRPDASALAKLAPKGKDTKPSGDEKYVAPKISAMAPPSAIPKEKPTKTKKLQSMEEYLQEQSEMPTAEASIGSTIVDHGRGGVKTQHDRRKEQEIQTYEESNFIRLPQAQTKKSFKQKQRDMANQFAGEDWAMFNNDRQVSSGTSRKRKPTSVWDRVKKRRN</sequence>
<name>G3ARB6_SPAPN</name>
<gene>
    <name evidence="2" type="ORF">SPAPADRAFT_56512</name>
</gene>
<feature type="compositionally biased region" description="Acidic residues" evidence="1">
    <location>
        <begin position="138"/>
        <end position="154"/>
    </location>
</feature>
<feature type="compositionally biased region" description="Basic and acidic residues" evidence="1">
    <location>
        <begin position="171"/>
        <end position="184"/>
    </location>
</feature>
<dbReference type="OrthoDB" id="203440at2759"/>
<evidence type="ECO:0000313" key="2">
    <source>
        <dbReference type="EMBL" id="EGW31723.1"/>
    </source>
</evidence>
<dbReference type="Proteomes" id="UP000000709">
    <property type="component" value="Unassembled WGS sequence"/>
</dbReference>
<dbReference type="InParanoid" id="G3ARB6"/>
<dbReference type="eggNOG" id="KOG3117">
    <property type="taxonomic scope" value="Eukaryota"/>
</dbReference>
<proteinExistence type="predicted"/>
<dbReference type="RefSeq" id="XP_007376501.1">
    <property type="nucleotide sequence ID" value="XM_007376439.1"/>
</dbReference>
<feature type="compositionally biased region" description="Basic and acidic residues" evidence="1">
    <location>
        <begin position="128"/>
        <end position="137"/>
    </location>
</feature>
<organism evidence="3">
    <name type="scientific">Spathaspora passalidarum (strain NRRL Y-27907 / 11-Y1)</name>
    <dbReference type="NCBI Taxonomy" id="619300"/>
    <lineage>
        <taxon>Eukaryota</taxon>
        <taxon>Fungi</taxon>
        <taxon>Dikarya</taxon>
        <taxon>Ascomycota</taxon>
        <taxon>Saccharomycotina</taxon>
        <taxon>Pichiomycetes</taxon>
        <taxon>Debaryomycetaceae</taxon>
        <taxon>Spathaspora</taxon>
    </lineage>
</organism>
<dbReference type="PANTHER" id="PTHR13237:SF9">
    <property type="entry name" value="NEUROGUIDIN"/>
    <property type="match status" value="1"/>
</dbReference>
<dbReference type="HOGENOM" id="CLU_065858_0_0_1"/>
<feature type="region of interest" description="Disordered" evidence="1">
    <location>
        <begin position="284"/>
        <end position="319"/>
    </location>
</feature>
<keyword evidence="3" id="KW-1185">Reference proteome</keyword>
<dbReference type="OMA" id="PVHYNET"/>
<dbReference type="KEGG" id="spaa:SPAPADRAFT_56512"/>
<dbReference type="EMBL" id="GL996503">
    <property type="protein sequence ID" value="EGW31723.1"/>
    <property type="molecule type" value="Genomic_DNA"/>
</dbReference>